<dbReference type="EMBL" id="JACCJZ010000019">
    <property type="protein sequence ID" value="NYZ63434.1"/>
    <property type="molecule type" value="Genomic_DNA"/>
</dbReference>
<evidence type="ECO:0008006" key="3">
    <source>
        <dbReference type="Google" id="ProtNLM"/>
    </source>
</evidence>
<name>A0A7Z0QST4_9GAMM</name>
<organism evidence="1 2">
    <name type="scientific">Luteimonas deserti</name>
    <dbReference type="NCBI Taxonomy" id="2752306"/>
    <lineage>
        <taxon>Bacteria</taxon>
        <taxon>Pseudomonadati</taxon>
        <taxon>Pseudomonadota</taxon>
        <taxon>Gammaproteobacteria</taxon>
        <taxon>Lysobacterales</taxon>
        <taxon>Lysobacteraceae</taxon>
        <taxon>Luteimonas</taxon>
    </lineage>
</organism>
<keyword evidence="2" id="KW-1185">Reference proteome</keyword>
<dbReference type="AlphaFoldDB" id="A0A7Z0QST4"/>
<comment type="caution">
    <text evidence="1">The sequence shown here is derived from an EMBL/GenBank/DDBJ whole genome shotgun (WGS) entry which is preliminary data.</text>
</comment>
<dbReference type="Proteomes" id="UP000589896">
    <property type="component" value="Unassembled WGS sequence"/>
</dbReference>
<accession>A0A7Z0QST4</accession>
<evidence type="ECO:0000313" key="2">
    <source>
        <dbReference type="Proteomes" id="UP000589896"/>
    </source>
</evidence>
<protein>
    <recommendedName>
        <fullName evidence="3">DUF86 domain-containing protein</fullName>
    </recommendedName>
</protein>
<sequence length="143" mass="16024">MDIPPEPKEFQTLCGRIGLAVMFGQKVQYALAGYFALHMRLHGGASVEDAKAQFGRHLQVAMGNVIGDIERRAPLPDDLWQKVKAFQAERNWLIHDFDQEATPALMRGEQFTRYIERMQSIATLGHEIMQALNDEGEALGQGA</sequence>
<proteinExistence type="predicted"/>
<gene>
    <name evidence="1" type="ORF">H0E82_11805</name>
</gene>
<dbReference type="RefSeq" id="WP_180545662.1">
    <property type="nucleotide sequence ID" value="NZ_JACCJZ010000019.1"/>
</dbReference>
<reference evidence="1 2" key="1">
    <citation type="submission" date="2020-07" db="EMBL/GenBank/DDBJ databases">
        <title>isolation of Luteimonas sp. SJ-16.</title>
        <authorList>
            <person name="Huang X.-X."/>
            <person name="Xu L."/>
            <person name="Sun J.-Q."/>
        </authorList>
    </citation>
    <scope>NUCLEOTIDE SEQUENCE [LARGE SCALE GENOMIC DNA]</scope>
    <source>
        <strain evidence="1 2">SJ-16</strain>
    </source>
</reference>
<evidence type="ECO:0000313" key="1">
    <source>
        <dbReference type="EMBL" id="NYZ63434.1"/>
    </source>
</evidence>